<feature type="compositionally biased region" description="Basic and acidic residues" evidence="1">
    <location>
        <begin position="475"/>
        <end position="488"/>
    </location>
</feature>
<evidence type="ECO:0000256" key="1">
    <source>
        <dbReference type="SAM" id="MobiDB-lite"/>
    </source>
</evidence>
<evidence type="ECO:0000313" key="2">
    <source>
        <dbReference type="EMBL" id="CAE7208610.1"/>
    </source>
</evidence>
<feature type="compositionally biased region" description="Basic residues" evidence="1">
    <location>
        <begin position="454"/>
        <end position="474"/>
    </location>
</feature>
<feature type="compositionally biased region" description="Basic and acidic residues" evidence="1">
    <location>
        <begin position="128"/>
        <end position="146"/>
    </location>
</feature>
<feature type="compositionally biased region" description="Low complexity" evidence="1">
    <location>
        <begin position="394"/>
        <end position="410"/>
    </location>
</feature>
<name>A0A812JKX0_9DINO</name>
<comment type="caution">
    <text evidence="2">The sequence shown here is derived from an EMBL/GenBank/DDBJ whole genome shotgun (WGS) entry which is preliminary data.</text>
</comment>
<dbReference type="Proteomes" id="UP000604046">
    <property type="component" value="Unassembled WGS sequence"/>
</dbReference>
<protein>
    <submittedName>
        <fullName evidence="2">Uncharacterized protein</fullName>
    </submittedName>
</protein>
<feature type="compositionally biased region" description="Polar residues" evidence="1">
    <location>
        <begin position="313"/>
        <end position="336"/>
    </location>
</feature>
<feature type="compositionally biased region" description="Basic and acidic residues" evidence="1">
    <location>
        <begin position="248"/>
        <end position="281"/>
    </location>
</feature>
<proteinExistence type="predicted"/>
<organism evidence="2 3">
    <name type="scientific">Symbiodinium natans</name>
    <dbReference type="NCBI Taxonomy" id="878477"/>
    <lineage>
        <taxon>Eukaryota</taxon>
        <taxon>Sar</taxon>
        <taxon>Alveolata</taxon>
        <taxon>Dinophyceae</taxon>
        <taxon>Suessiales</taxon>
        <taxon>Symbiodiniaceae</taxon>
        <taxon>Symbiodinium</taxon>
    </lineage>
</organism>
<gene>
    <name evidence="2" type="ORF">SNAT2548_LOCUS6814</name>
</gene>
<evidence type="ECO:0000313" key="3">
    <source>
        <dbReference type="Proteomes" id="UP000604046"/>
    </source>
</evidence>
<feature type="compositionally biased region" description="Basic and acidic residues" evidence="1">
    <location>
        <begin position="424"/>
        <end position="434"/>
    </location>
</feature>
<feature type="region of interest" description="Disordered" evidence="1">
    <location>
        <begin position="75"/>
        <end position="100"/>
    </location>
</feature>
<dbReference type="EMBL" id="CAJNDS010000460">
    <property type="protein sequence ID" value="CAE7208610.1"/>
    <property type="molecule type" value="Genomic_DNA"/>
</dbReference>
<feature type="region of interest" description="Disordered" evidence="1">
    <location>
        <begin position="127"/>
        <end position="153"/>
    </location>
</feature>
<reference evidence="2" key="1">
    <citation type="submission" date="2021-02" db="EMBL/GenBank/DDBJ databases">
        <authorList>
            <person name="Dougan E. K."/>
            <person name="Rhodes N."/>
            <person name="Thang M."/>
            <person name="Chan C."/>
        </authorList>
    </citation>
    <scope>NUCLEOTIDE SEQUENCE</scope>
</reference>
<sequence length="514" mass="56008">MKVQRKRRLQMMSLMRVLSPRSPTRAQKLLLQYLPSSDGTKSVTCTRVKAPLHQSSQWLCIQSFLLCLRLGSKSPPKSWETPSPRAPQSVSPVTGAKETHPNKKRAILEELEQCRVNLEALLTAKKQRTSEKKPEKIDRRVVHQDTEETQPMDPVAAAAVLEEARVQVARMEAAQLKEAASGGRDSSSTEGGELETGDGSCEAGPKSRPGQVEAVREPAARASPSHEQPCAVKREPAEPRSPAVLIKQEPEETPVKKEPELKPIKKEPEDKPIKREAEDMPIKNGPADEPMQPEQECLGPNVTKPHVHPESAPTLTSQTMPKPSKVAQTSTDTPQQPIAKRPALLEAAPVLSPSEQKKLAHAKAASARKKAGSKDTGDAYDAEEAPRKRKPGRPAGSKAKAQPGKKAAPKVNTPKPKAVPKLKGKGEPGDKEAPDGPSSSQDTQFYAREEVKPKAKSRAKAPKPSPKKKAKQEKKKREPATDPVEAEKKARKSRKSCAYKRAKAEKLALGFSVV</sequence>
<accession>A0A812JKX0</accession>
<dbReference type="AlphaFoldDB" id="A0A812JKX0"/>
<feature type="compositionally biased region" description="Basic residues" evidence="1">
    <location>
        <begin position="489"/>
        <end position="502"/>
    </location>
</feature>
<feature type="region of interest" description="Disordered" evidence="1">
    <location>
        <begin position="176"/>
        <end position="502"/>
    </location>
</feature>
<keyword evidence="3" id="KW-1185">Reference proteome</keyword>